<keyword evidence="2" id="KW-1133">Transmembrane helix</keyword>
<dbReference type="RefSeq" id="WP_191184618.1">
    <property type="nucleotide sequence ID" value="NZ_JACXAJ010000008.1"/>
</dbReference>
<sequence>MEELTTSIIQKVKDELKITEELSSTELYDMLHKYRSSQHPDKFLDKERKKAAEEKFKRLNSLLIELANLIEQEKQQKLPSEIIPYKKEYEIIKNKQQIINYEEIIAELRVKNEFNENHIANLQKDLLKIQGNKADEKASKLIELYKPSKKSLISQGITFVLTFVIGVFTKVEEVAAVIGKYFPFEPQLLNYAIFGILVFIPVRLFKMHLEESKIEDISKRIRTPYFINKFYKYLNNNDIDDNFTEMNVFDFLSNGLSPKNILSKFWNIHFLNIYNEPVIDSLKDIFIFNLLNKQLVTISSANNLDRRFKIAKTRHYTSADFDLDDIDF</sequence>
<keyword evidence="1" id="KW-0175">Coiled coil</keyword>
<evidence type="ECO:0000256" key="1">
    <source>
        <dbReference type="SAM" id="Coils"/>
    </source>
</evidence>
<protein>
    <recommendedName>
        <fullName evidence="5">J domain-containing protein</fullName>
    </recommendedName>
</protein>
<gene>
    <name evidence="3" type="ORF">H9Q13_15065</name>
</gene>
<dbReference type="EMBL" id="JACXAJ010000008">
    <property type="protein sequence ID" value="MBD1398491.1"/>
    <property type="molecule type" value="Genomic_DNA"/>
</dbReference>
<feature type="coiled-coil region" evidence="1">
    <location>
        <begin position="49"/>
        <end position="76"/>
    </location>
</feature>
<evidence type="ECO:0000256" key="2">
    <source>
        <dbReference type="SAM" id="Phobius"/>
    </source>
</evidence>
<feature type="transmembrane region" description="Helical" evidence="2">
    <location>
        <begin position="152"/>
        <end position="168"/>
    </location>
</feature>
<reference evidence="3 4" key="1">
    <citation type="submission" date="2020-09" db="EMBL/GenBank/DDBJ databases">
        <title>Genome sequencing and assembly of Pontibacter sp.</title>
        <authorList>
            <person name="Chhetri G."/>
        </authorList>
    </citation>
    <scope>NUCLEOTIDE SEQUENCE [LARGE SCALE GENOMIC DNA]</scope>
    <source>
        <strain evidence="3 4">JH31</strain>
    </source>
</reference>
<dbReference type="Proteomes" id="UP000625551">
    <property type="component" value="Unassembled WGS sequence"/>
</dbReference>
<feature type="transmembrane region" description="Helical" evidence="2">
    <location>
        <begin position="188"/>
        <end position="205"/>
    </location>
</feature>
<name>A0ABR7XKL4_9BACT</name>
<keyword evidence="2" id="KW-0812">Transmembrane</keyword>
<evidence type="ECO:0000313" key="4">
    <source>
        <dbReference type="Proteomes" id="UP000625551"/>
    </source>
</evidence>
<evidence type="ECO:0000313" key="3">
    <source>
        <dbReference type="EMBL" id="MBD1398491.1"/>
    </source>
</evidence>
<organism evidence="3 4">
    <name type="scientific">Pontibacter aquaedesilientis</name>
    <dbReference type="NCBI Taxonomy" id="2766980"/>
    <lineage>
        <taxon>Bacteria</taxon>
        <taxon>Pseudomonadati</taxon>
        <taxon>Bacteroidota</taxon>
        <taxon>Cytophagia</taxon>
        <taxon>Cytophagales</taxon>
        <taxon>Hymenobacteraceae</taxon>
        <taxon>Pontibacter</taxon>
    </lineage>
</organism>
<proteinExistence type="predicted"/>
<evidence type="ECO:0008006" key="5">
    <source>
        <dbReference type="Google" id="ProtNLM"/>
    </source>
</evidence>
<comment type="caution">
    <text evidence="3">The sequence shown here is derived from an EMBL/GenBank/DDBJ whole genome shotgun (WGS) entry which is preliminary data.</text>
</comment>
<keyword evidence="2" id="KW-0472">Membrane</keyword>
<accession>A0ABR7XKL4</accession>
<keyword evidence="4" id="KW-1185">Reference proteome</keyword>